<dbReference type="RefSeq" id="WP_125082340.1">
    <property type="nucleotide sequence ID" value="NZ_CP034248.1"/>
</dbReference>
<dbReference type="CDD" id="cd00093">
    <property type="entry name" value="HTH_XRE"/>
    <property type="match status" value="1"/>
</dbReference>
<dbReference type="Pfam" id="PF08671">
    <property type="entry name" value="SinI"/>
    <property type="match status" value="1"/>
</dbReference>
<sequence>MADRIGERIQNFRLEQGLSLSELANRADVAKSYLSNVERNIQSNPSIQFIEKIADALNVTIPMLLYGDSSPEHLLDPEWSLLVQEAMKSGISKQEFKNFLDFQKWKLEQSLTPNPNQENNKS</sequence>
<dbReference type="InterPro" id="IPR010982">
    <property type="entry name" value="Lambda_DNA-bd_dom_sf"/>
</dbReference>
<keyword evidence="1" id="KW-0238">DNA-binding</keyword>
<evidence type="ECO:0000313" key="5">
    <source>
        <dbReference type="Proteomes" id="UP000273145"/>
    </source>
</evidence>
<evidence type="ECO:0000313" key="4">
    <source>
        <dbReference type="EMBL" id="AZK46276.1"/>
    </source>
</evidence>
<dbReference type="InterPro" id="IPR050807">
    <property type="entry name" value="TransReg_Diox_bact_type"/>
</dbReference>
<feature type="domain" description="Sin" evidence="3">
    <location>
        <begin position="66"/>
        <end position="104"/>
    </location>
</feature>
<reference evidence="4 5" key="1">
    <citation type="submission" date="2018-11" db="EMBL/GenBank/DDBJ databases">
        <title>Genome sequencing of Paenibacillus lentus DSM25539(T).</title>
        <authorList>
            <person name="Kook J.-K."/>
            <person name="Park S.-N."/>
            <person name="Lim Y.K."/>
        </authorList>
    </citation>
    <scope>NUCLEOTIDE SEQUENCE [LARGE SCALE GENOMIC DNA]</scope>
    <source>
        <strain evidence="4 5">DSM 25539</strain>
    </source>
</reference>
<dbReference type="GO" id="GO:0003677">
    <property type="term" value="F:DNA binding"/>
    <property type="evidence" value="ECO:0007669"/>
    <property type="project" value="UniProtKB-KW"/>
</dbReference>
<protein>
    <submittedName>
        <fullName evidence="4">Helix-turn-helix domain-containing protein</fullName>
    </submittedName>
</protein>
<dbReference type="SUPFAM" id="SSF47406">
    <property type="entry name" value="SinR repressor dimerisation domain-like"/>
    <property type="match status" value="1"/>
</dbReference>
<evidence type="ECO:0000259" key="3">
    <source>
        <dbReference type="PROSITE" id="PS51500"/>
    </source>
</evidence>
<feature type="domain" description="HTH cro/C1-type" evidence="2">
    <location>
        <begin position="9"/>
        <end position="64"/>
    </location>
</feature>
<dbReference type="InterPro" id="IPR036281">
    <property type="entry name" value="SinR/SinI_dimer_dom_sf"/>
</dbReference>
<dbReference type="InterPro" id="IPR001387">
    <property type="entry name" value="Cro/C1-type_HTH"/>
</dbReference>
<dbReference type="GO" id="GO:0005829">
    <property type="term" value="C:cytosol"/>
    <property type="evidence" value="ECO:0007669"/>
    <property type="project" value="TreeGrafter"/>
</dbReference>
<dbReference type="KEGG" id="plen:EIM92_08865"/>
<accession>A0A3S8RTH6</accession>
<dbReference type="PROSITE" id="PS51500">
    <property type="entry name" value="SIN"/>
    <property type="match status" value="1"/>
</dbReference>
<dbReference type="PANTHER" id="PTHR46797:SF13">
    <property type="entry name" value="HTH-TYPE TRANSCRIPTIONAL REGULATOR SINR"/>
    <property type="match status" value="1"/>
</dbReference>
<dbReference type="Gene3D" id="1.10.260.40">
    <property type="entry name" value="lambda repressor-like DNA-binding domains"/>
    <property type="match status" value="1"/>
</dbReference>
<dbReference type="GO" id="GO:0046983">
    <property type="term" value="F:protein dimerization activity"/>
    <property type="evidence" value="ECO:0007669"/>
    <property type="project" value="InterPro"/>
</dbReference>
<dbReference type="Proteomes" id="UP000273145">
    <property type="component" value="Chromosome"/>
</dbReference>
<dbReference type="SUPFAM" id="SSF47413">
    <property type="entry name" value="lambda repressor-like DNA-binding domains"/>
    <property type="match status" value="1"/>
</dbReference>
<evidence type="ECO:0000256" key="1">
    <source>
        <dbReference type="ARBA" id="ARBA00023125"/>
    </source>
</evidence>
<dbReference type="PROSITE" id="PS50943">
    <property type="entry name" value="HTH_CROC1"/>
    <property type="match status" value="1"/>
</dbReference>
<dbReference type="InterPro" id="IPR010981">
    <property type="entry name" value="SinR/SinI_dimer_dom"/>
</dbReference>
<gene>
    <name evidence="4" type="ORF">EIM92_08865</name>
</gene>
<proteinExistence type="predicted"/>
<dbReference type="Pfam" id="PF01381">
    <property type="entry name" value="HTH_3"/>
    <property type="match status" value="1"/>
</dbReference>
<dbReference type="SMART" id="SM00530">
    <property type="entry name" value="HTH_XRE"/>
    <property type="match status" value="1"/>
</dbReference>
<dbReference type="PANTHER" id="PTHR46797">
    <property type="entry name" value="HTH-TYPE TRANSCRIPTIONAL REGULATOR"/>
    <property type="match status" value="1"/>
</dbReference>
<organism evidence="4 5">
    <name type="scientific">Paenibacillus lentus</name>
    <dbReference type="NCBI Taxonomy" id="1338368"/>
    <lineage>
        <taxon>Bacteria</taxon>
        <taxon>Bacillati</taxon>
        <taxon>Bacillota</taxon>
        <taxon>Bacilli</taxon>
        <taxon>Bacillales</taxon>
        <taxon>Paenibacillaceae</taxon>
        <taxon>Paenibacillus</taxon>
    </lineage>
</organism>
<dbReference type="GO" id="GO:0003700">
    <property type="term" value="F:DNA-binding transcription factor activity"/>
    <property type="evidence" value="ECO:0007669"/>
    <property type="project" value="TreeGrafter"/>
</dbReference>
<keyword evidence="5" id="KW-1185">Reference proteome</keyword>
<name>A0A3S8RTH6_9BACL</name>
<dbReference type="OrthoDB" id="1859224at2"/>
<dbReference type="AlphaFoldDB" id="A0A3S8RTH6"/>
<dbReference type="EMBL" id="CP034248">
    <property type="protein sequence ID" value="AZK46276.1"/>
    <property type="molecule type" value="Genomic_DNA"/>
</dbReference>
<evidence type="ECO:0000259" key="2">
    <source>
        <dbReference type="PROSITE" id="PS50943"/>
    </source>
</evidence>